<dbReference type="EMBL" id="KV784368">
    <property type="protein sequence ID" value="OEU11331.1"/>
    <property type="molecule type" value="Genomic_DNA"/>
</dbReference>
<feature type="signal peptide" evidence="1">
    <location>
        <begin position="1"/>
        <end position="28"/>
    </location>
</feature>
<protein>
    <recommendedName>
        <fullName evidence="2">FAS1 domain-containing protein</fullName>
    </recommendedName>
</protein>
<evidence type="ECO:0000259" key="2">
    <source>
        <dbReference type="PROSITE" id="PS50213"/>
    </source>
</evidence>
<sequence length="253" mass="27309">MLGNNHNNSTKQFLFLLVTSWVVTFSTAFTSTFSSSSSSCSLFTNCNNAAVLTAAAGESRSNSKSNSILYSSNSNGDSILSSNNNDDLLLLRQFLQDTYPTFYKILDMNEEIWKAIGDTSDDADGPGFTVFVPSDIALQELGDTKVKQLLDIRNLEATQKIVGYHVISETVDAESLFQAGGIKTVSGEVPIERSISGGFFGVGGKEDGGVTLNQAKVLRTKKVGTGLVHEVDALVSPQIVWRFMDQLRIPGST</sequence>
<dbReference type="Pfam" id="PF02469">
    <property type="entry name" value="Fasciclin"/>
    <property type="match status" value="1"/>
</dbReference>
<dbReference type="PROSITE" id="PS50213">
    <property type="entry name" value="FAS1"/>
    <property type="match status" value="1"/>
</dbReference>
<feature type="domain" description="FAS1" evidence="2">
    <location>
        <begin position="86"/>
        <end position="235"/>
    </location>
</feature>
<dbReference type="Gene3D" id="2.30.180.10">
    <property type="entry name" value="FAS1 domain"/>
    <property type="match status" value="1"/>
</dbReference>
<gene>
    <name evidence="3" type="ORF">FRACYDRAFT_245641</name>
</gene>
<dbReference type="OrthoDB" id="45064at2759"/>
<proteinExistence type="predicted"/>
<dbReference type="InParanoid" id="A0A1E7EZH7"/>
<feature type="chain" id="PRO_5009192432" description="FAS1 domain-containing protein" evidence="1">
    <location>
        <begin position="29"/>
        <end position="253"/>
    </location>
</feature>
<keyword evidence="4" id="KW-1185">Reference proteome</keyword>
<dbReference type="SUPFAM" id="SSF82153">
    <property type="entry name" value="FAS1 domain"/>
    <property type="match status" value="1"/>
</dbReference>
<evidence type="ECO:0000313" key="3">
    <source>
        <dbReference type="EMBL" id="OEU11331.1"/>
    </source>
</evidence>
<dbReference type="AlphaFoldDB" id="A0A1E7EZH7"/>
<accession>A0A1E7EZH7</accession>
<dbReference type="KEGG" id="fcy:FRACYDRAFT_245641"/>
<keyword evidence="1" id="KW-0732">Signal</keyword>
<dbReference type="Proteomes" id="UP000095751">
    <property type="component" value="Unassembled WGS sequence"/>
</dbReference>
<evidence type="ECO:0000313" key="4">
    <source>
        <dbReference type="Proteomes" id="UP000095751"/>
    </source>
</evidence>
<dbReference type="InterPro" id="IPR000782">
    <property type="entry name" value="FAS1_domain"/>
</dbReference>
<dbReference type="InterPro" id="IPR036378">
    <property type="entry name" value="FAS1_dom_sf"/>
</dbReference>
<evidence type="ECO:0000256" key="1">
    <source>
        <dbReference type="SAM" id="SignalP"/>
    </source>
</evidence>
<name>A0A1E7EZH7_9STRA</name>
<organism evidence="3 4">
    <name type="scientific">Fragilariopsis cylindrus CCMP1102</name>
    <dbReference type="NCBI Taxonomy" id="635003"/>
    <lineage>
        <taxon>Eukaryota</taxon>
        <taxon>Sar</taxon>
        <taxon>Stramenopiles</taxon>
        <taxon>Ochrophyta</taxon>
        <taxon>Bacillariophyta</taxon>
        <taxon>Bacillariophyceae</taxon>
        <taxon>Bacillariophycidae</taxon>
        <taxon>Bacillariales</taxon>
        <taxon>Bacillariaceae</taxon>
        <taxon>Fragilariopsis</taxon>
    </lineage>
</organism>
<reference evidence="3 4" key="1">
    <citation type="submission" date="2016-09" db="EMBL/GenBank/DDBJ databases">
        <title>Extensive genetic diversity and differential bi-allelic expression allows diatom success in the polar Southern Ocean.</title>
        <authorList>
            <consortium name="DOE Joint Genome Institute"/>
            <person name="Mock T."/>
            <person name="Otillar R.P."/>
            <person name="Strauss J."/>
            <person name="Dupont C."/>
            <person name="Frickenhaus S."/>
            <person name="Maumus F."/>
            <person name="Mcmullan M."/>
            <person name="Sanges R."/>
            <person name="Schmutz J."/>
            <person name="Toseland A."/>
            <person name="Valas R."/>
            <person name="Veluchamy A."/>
            <person name="Ward B.J."/>
            <person name="Allen A."/>
            <person name="Barry K."/>
            <person name="Falciatore A."/>
            <person name="Ferrante M."/>
            <person name="Fortunato A.E."/>
            <person name="Gloeckner G."/>
            <person name="Gruber A."/>
            <person name="Hipkin R."/>
            <person name="Janech M."/>
            <person name="Kroth P."/>
            <person name="Leese F."/>
            <person name="Lindquist E."/>
            <person name="Lyon B.R."/>
            <person name="Martin J."/>
            <person name="Mayer C."/>
            <person name="Parker M."/>
            <person name="Quesneville H."/>
            <person name="Raymond J."/>
            <person name="Uhlig C."/>
            <person name="Valentin K.U."/>
            <person name="Worden A.Z."/>
            <person name="Armbrust E.V."/>
            <person name="Bowler C."/>
            <person name="Green B."/>
            <person name="Moulton V."/>
            <person name="Van Oosterhout C."/>
            <person name="Grigoriev I."/>
        </authorList>
    </citation>
    <scope>NUCLEOTIDE SEQUENCE [LARGE SCALE GENOMIC DNA]</scope>
    <source>
        <strain evidence="3 4">CCMP1102</strain>
    </source>
</reference>